<dbReference type="Pfam" id="PF09848">
    <property type="entry name" value="SLFN-g3_helicase"/>
    <property type="match status" value="1"/>
</dbReference>
<comment type="caution">
    <text evidence="2">The sequence shown here is derived from an EMBL/GenBank/DDBJ whole genome shotgun (WGS) entry which is preliminary data.</text>
</comment>
<reference evidence="2 3" key="1">
    <citation type="journal article" date="2015" name="Stand. Genomic Sci.">
        <title>Genomic Encyclopedia of Bacterial and Archaeal Type Strains, Phase III: the genomes of soil and plant-associated and newly described type strains.</title>
        <authorList>
            <person name="Whitman W.B."/>
            <person name="Woyke T."/>
            <person name="Klenk H.P."/>
            <person name="Zhou Y."/>
            <person name="Lilburn T.G."/>
            <person name="Beck B.J."/>
            <person name="De Vos P."/>
            <person name="Vandamme P."/>
            <person name="Eisen J.A."/>
            <person name="Garrity G."/>
            <person name="Hugenholtz P."/>
            <person name="Kyrpides N.C."/>
        </authorList>
    </citation>
    <scope>NUCLEOTIDE SEQUENCE [LARGE SCALE GENOMIC DNA]</scope>
    <source>
        <strain evidence="2 3">CGMCC 1.6855</strain>
    </source>
</reference>
<name>A0A562MG35_9SPHI</name>
<dbReference type="EMBL" id="VLKR01000015">
    <property type="protein sequence ID" value="TWI18907.1"/>
    <property type="molecule type" value="Genomic_DNA"/>
</dbReference>
<sequence length="558" mass="65874">MPVHFIDNYPRYELASCICKPDKSPLHGEIWVYQELMKFNDHELLKDETWYVKHNYNLSAHPHSEYKVEGQIDFLILSKFGLLIIEVKGGAIEVDDNDVFYSYDSKDRNKRYEAQNPFNQVKEYVHSLRALIDSSPFVYRAVIFPHEANFLLKGPQFSAYDYLFFSKADLDMKDSDRAKNFLFFDFLVRLAKSSRRRIIEQLHNHLSKDRVEIRIWEQFPQLNKRDLNRLRSELFPKQTTYGFDPDRIRNEIIMEENYEILKGLRRNRKVMVQGGPGTGKTVLATKFLADNILKQHKGIYFCANQLLRAKMRHLICEEYKLDPNLISFRIYHPDLIATISKENIDFLIIDEAQEFFDKSLDQLIDQVEVAYNPKFLILYDSEQAIIRNFKDVDWYADYLLENEFVHYLFDTNWRCTQNKRISDVAMLLKNGQYKKLLENHAQLCSPATDLVARLTVLKNLIDEAQQDPTKYIILVENQLLGEFSKLVQNYFARSIEELTESNINVKNLKIRYTTPIKFRGLEAEHMLLITAGFNDRSKTENYIGVTRAIYSFKCVLWT</sequence>
<feature type="domain" description="NERD" evidence="1">
    <location>
        <begin position="30"/>
        <end position="151"/>
    </location>
</feature>
<dbReference type="PROSITE" id="PS50965">
    <property type="entry name" value="NERD"/>
    <property type="match status" value="1"/>
</dbReference>
<proteinExistence type="predicted"/>
<dbReference type="Pfam" id="PF08378">
    <property type="entry name" value="NERD"/>
    <property type="match status" value="1"/>
</dbReference>
<dbReference type="SUPFAM" id="SSF52540">
    <property type="entry name" value="P-loop containing nucleoside triphosphate hydrolases"/>
    <property type="match status" value="1"/>
</dbReference>
<evidence type="ECO:0000313" key="2">
    <source>
        <dbReference type="EMBL" id="TWI18907.1"/>
    </source>
</evidence>
<dbReference type="Gene3D" id="3.40.50.300">
    <property type="entry name" value="P-loop containing nucleotide triphosphate hydrolases"/>
    <property type="match status" value="1"/>
</dbReference>
<dbReference type="InterPro" id="IPR011528">
    <property type="entry name" value="NERD"/>
</dbReference>
<accession>A0A562MG35</accession>
<dbReference type="InterPro" id="IPR027417">
    <property type="entry name" value="P-loop_NTPase"/>
</dbReference>
<gene>
    <name evidence="2" type="ORF">IQ31_03035</name>
</gene>
<dbReference type="OrthoDB" id="7066673at2"/>
<dbReference type="Proteomes" id="UP000315908">
    <property type="component" value="Unassembled WGS sequence"/>
</dbReference>
<dbReference type="RefSeq" id="WP_145328488.1">
    <property type="nucleotide sequence ID" value="NZ_VLKR01000015.1"/>
</dbReference>
<dbReference type="InterPro" id="IPR003593">
    <property type="entry name" value="AAA+_ATPase"/>
</dbReference>
<evidence type="ECO:0000313" key="3">
    <source>
        <dbReference type="Proteomes" id="UP000315908"/>
    </source>
</evidence>
<dbReference type="InterPro" id="IPR018647">
    <property type="entry name" value="SLFN_3-like_DNA/RNA_helicase"/>
</dbReference>
<dbReference type="AlphaFoldDB" id="A0A562MG35"/>
<evidence type="ECO:0000259" key="1">
    <source>
        <dbReference type="PROSITE" id="PS50965"/>
    </source>
</evidence>
<protein>
    <submittedName>
        <fullName evidence="2">Uncharacterized protein DUF2075</fullName>
    </submittedName>
</protein>
<dbReference type="SMART" id="SM00382">
    <property type="entry name" value="AAA"/>
    <property type="match status" value="1"/>
</dbReference>
<organism evidence="2 3">
    <name type="scientific">Sphingobacterium siyangense</name>
    <dbReference type="NCBI Taxonomy" id="459529"/>
    <lineage>
        <taxon>Bacteria</taxon>
        <taxon>Pseudomonadati</taxon>
        <taxon>Bacteroidota</taxon>
        <taxon>Sphingobacteriia</taxon>
        <taxon>Sphingobacteriales</taxon>
        <taxon>Sphingobacteriaceae</taxon>
        <taxon>Sphingobacterium</taxon>
    </lineage>
</organism>